<feature type="transmembrane region" description="Helical" evidence="4">
    <location>
        <begin position="265"/>
        <end position="287"/>
    </location>
</feature>
<feature type="transmembrane region" description="Helical" evidence="4">
    <location>
        <begin position="90"/>
        <end position="108"/>
    </location>
</feature>
<dbReference type="InterPro" id="IPR050327">
    <property type="entry name" value="Proton-linked_MCT"/>
</dbReference>
<dbReference type="Proteomes" id="UP000507979">
    <property type="component" value="Unassembled WGS sequence"/>
</dbReference>
<feature type="transmembrane region" description="Helical" evidence="4">
    <location>
        <begin position="21"/>
        <end position="39"/>
    </location>
</feature>
<dbReference type="GeneID" id="92897153"/>
<accession>A0A6J4ZKE8</accession>
<evidence type="ECO:0000256" key="3">
    <source>
        <dbReference type="ARBA" id="ARBA00023136"/>
    </source>
</evidence>
<evidence type="ECO:0000256" key="2">
    <source>
        <dbReference type="ARBA" id="ARBA00022989"/>
    </source>
</evidence>
<evidence type="ECO:0000313" key="6">
    <source>
        <dbReference type="EMBL" id="CAB3633897.1"/>
    </source>
</evidence>
<dbReference type="EMBL" id="CADIJR010000008">
    <property type="protein sequence ID" value="CAB3633897.1"/>
    <property type="molecule type" value="Genomic_DNA"/>
</dbReference>
<sequence length="419" mass="43758">MSVAASSVASSPGPAAAPRNLWLMVLAGGIVMGLALGVRHVQGLFLLPVTMDRGWSRETFAMALAVQNLTWGVVQPFTGMMADRFGSAKVILGGLVFYALGLAGMAHAATPAAFMWTAGICIGIALSGTAFAVIYGALSRLVPPERRGWALGVAGAVGGLGQFTMVPAAQWLIGGTGWVGALMIFAAVLAVVMPLAWPLKETSRRAAGAAAAPEQPLGAAIREAFAQPGFWLLNLGFLACGFQLAFIGTHLPAYLMDKGLRAADAVAALAIIALANVAGTYVCGILGAHHRRKYLLAGIYLLRTAAMALFFLLPLSPASVYVFAAVMGFVWLGTVPLTNGLISQVFGVRYITTLFGFVFFGHQVGSFLGVWLGGVVYEATHSYDLIWIGAMALGVLSAALHWPIDDRELPRIRAAAAAG</sequence>
<feature type="transmembrane region" description="Helical" evidence="4">
    <location>
        <begin position="294"/>
        <end position="313"/>
    </location>
</feature>
<proteinExistence type="predicted"/>
<dbReference type="InterPro" id="IPR011701">
    <property type="entry name" value="MFS"/>
</dbReference>
<dbReference type="SUPFAM" id="SSF103473">
    <property type="entry name" value="MFS general substrate transporter"/>
    <property type="match status" value="1"/>
</dbReference>
<feature type="transmembrane region" description="Helical" evidence="4">
    <location>
        <begin position="114"/>
        <end position="138"/>
    </location>
</feature>
<name>A0A6J4ZKE8_9BURK</name>
<dbReference type="InterPro" id="IPR020846">
    <property type="entry name" value="MFS_dom"/>
</dbReference>
<feature type="transmembrane region" description="Helical" evidence="4">
    <location>
        <begin position="178"/>
        <end position="197"/>
    </location>
</feature>
<keyword evidence="7" id="KW-1185">Reference proteome</keyword>
<dbReference type="RefSeq" id="WP_369817048.1">
    <property type="nucleotide sequence ID" value="NZ_CADIJR010000008.1"/>
</dbReference>
<dbReference type="GO" id="GO:0022857">
    <property type="term" value="F:transmembrane transporter activity"/>
    <property type="evidence" value="ECO:0007669"/>
    <property type="project" value="InterPro"/>
</dbReference>
<dbReference type="CDD" id="cd17355">
    <property type="entry name" value="MFS_YcxA_like"/>
    <property type="match status" value="1"/>
</dbReference>
<feature type="transmembrane region" description="Helical" evidence="4">
    <location>
        <begin position="231"/>
        <end position="253"/>
    </location>
</feature>
<dbReference type="AlphaFoldDB" id="A0A6J4ZKE8"/>
<evidence type="ECO:0000313" key="7">
    <source>
        <dbReference type="Proteomes" id="UP000507979"/>
    </source>
</evidence>
<dbReference type="PROSITE" id="PS50850">
    <property type="entry name" value="MFS"/>
    <property type="match status" value="1"/>
</dbReference>
<dbReference type="Pfam" id="PF07690">
    <property type="entry name" value="MFS_1"/>
    <property type="match status" value="1"/>
</dbReference>
<organism evidence="6 7">
    <name type="scientific">Achromobacter insuavis</name>
    <dbReference type="NCBI Taxonomy" id="1287735"/>
    <lineage>
        <taxon>Bacteria</taxon>
        <taxon>Pseudomonadati</taxon>
        <taxon>Pseudomonadota</taxon>
        <taxon>Betaproteobacteria</taxon>
        <taxon>Burkholderiales</taxon>
        <taxon>Alcaligenaceae</taxon>
        <taxon>Achromobacter</taxon>
    </lineage>
</organism>
<dbReference type="InterPro" id="IPR036259">
    <property type="entry name" value="MFS_trans_sf"/>
</dbReference>
<evidence type="ECO:0000256" key="4">
    <source>
        <dbReference type="SAM" id="Phobius"/>
    </source>
</evidence>
<keyword evidence="3 4" id="KW-0472">Membrane</keyword>
<feature type="transmembrane region" description="Helical" evidence="4">
    <location>
        <begin position="385"/>
        <end position="404"/>
    </location>
</feature>
<gene>
    <name evidence="6" type="ORF">LMG26845_01307</name>
</gene>
<evidence type="ECO:0000259" key="5">
    <source>
        <dbReference type="PROSITE" id="PS50850"/>
    </source>
</evidence>
<feature type="domain" description="Major facilitator superfamily (MFS) profile" evidence="5">
    <location>
        <begin position="21"/>
        <end position="409"/>
    </location>
</feature>
<feature type="transmembrane region" description="Helical" evidence="4">
    <location>
        <begin position="150"/>
        <end position="172"/>
    </location>
</feature>
<keyword evidence="1 4" id="KW-0812">Transmembrane</keyword>
<dbReference type="PANTHER" id="PTHR11360">
    <property type="entry name" value="MONOCARBOXYLATE TRANSPORTER"/>
    <property type="match status" value="1"/>
</dbReference>
<keyword evidence="2 4" id="KW-1133">Transmembrane helix</keyword>
<evidence type="ECO:0000256" key="1">
    <source>
        <dbReference type="ARBA" id="ARBA00022692"/>
    </source>
</evidence>
<protein>
    <submittedName>
        <fullName evidence="6">L-lactate transporter</fullName>
    </submittedName>
</protein>
<dbReference type="Gene3D" id="1.20.1250.20">
    <property type="entry name" value="MFS general substrate transporter like domains"/>
    <property type="match status" value="1"/>
</dbReference>
<feature type="transmembrane region" description="Helical" evidence="4">
    <location>
        <begin position="319"/>
        <end position="342"/>
    </location>
</feature>
<reference evidence="6 7" key="1">
    <citation type="submission" date="2020-04" db="EMBL/GenBank/DDBJ databases">
        <authorList>
            <person name="De Canck E."/>
        </authorList>
    </citation>
    <scope>NUCLEOTIDE SEQUENCE [LARGE SCALE GENOMIC DNA]</scope>
    <source>
        <strain evidence="6 7">LMG 26845</strain>
    </source>
</reference>
<dbReference type="PANTHER" id="PTHR11360:SF284">
    <property type="entry name" value="EG:103B4.3 PROTEIN-RELATED"/>
    <property type="match status" value="1"/>
</dbReference>
<feature type="transmembrane region" description="Helical" evidence="4">
    <location>
        <begin position="354"/>
        <end position="373"/>
    </location>
</feature>